<keyword evidence="4" id="KW-0597">Phosphoprotein</keyword>
<evidence type="ECO:0000256" key="10">
    <source>
        <dbReference type="SAM" id="MobiDB-lite"/>
    </source>
</evidence>
<evidence type="ECO:0000256" key="4">
    <source>
        <dbReference type="ARBA" id="ARBA00022553"/>
    </source>
</evidence>
<dbReference type="GO" id="GO:0005886">
    <property type="term" value="C:plasma membrane"/>
    <property type="evidence" value="ECO:0007669"/>
    <property type="project" value="TreeGrafter"/>
</dbReference>
<dbReference type="AlphaFoldDB" id="A0A1X7EDH1"/>
<protein>
    <recommendedName>
        <fullName evidence="3">histidine kinase</fullName>
        <ecNumber evidence="3">2.7.13.3</ecNumber>
    </recommendedName>
</protein>
<evidence type="ECO:0000256" key="5">
    <source>
        <dbReference type="ARBA" id="ARBA00022679"/>
    </source>
</evidence>
<name>A0A1X7EDH1_TRICW</name>
<keyword evidence="8" id="KW-1133">Transmembrane helix</keyword>
<dbReference type="CDD" id="cd00075">
    <property type="entry name" value="HATPase"/>
    <property type="match status" value="1"/>
</dbReference>
<dbReference type="InterPro" id="IPR003594">
    <property type="entry name" value="HATPase_dom"/>
</dbReference>
<evidence type="ECO:0000313" key="13">
    <source>
        <dbReference type="Proteomes" id="UP000192911"/>
    </source>
</evidence>
<dbReference type="PRINTS" id="PR00344">
    <property type="entry name" value="BCTRLSENSOR"/>
</dbReference>
<evidence type="ECO:0000256" key="2">
    <source>
        <dbReference type="ARBA" id="ARBA00004370"/>
    </source>
</evidence>
<evidence type="ECO:0000256" key="7">
    <source>
        <dbReference type="ARBA" id="ARBA00022777"/>
    </source>
</evidence>
<keyword evidence="7 12" id="KW-0418">Kinase</keyword>
<dbReference type="InterPro" id="IPR004358">
    <property type="entry name" value="Sig_transdc_His_kin-like_C"/>
</dbReference>
<evidence type="ECO:0000256" key="3">
    <source>
        <dbReference type="ARBA" id="ARBA00012438"/>
    </source>
</evidence>
<reference evidence="13" key="1">
    <citation type="submission" date="2017-04" db="EMBL/GenBank/DDBJ databases">
        <authorList>
            <person name="Varghese N."/>
            <person name="Submissions S."/>
        </authorList>
    </citation>
    <scope>NUCLEOTIDE SEQUENCE [LARGE SCALE GENOMIC DNA]</scope>
    <source>
        <strain evidence="13">Ballard 720</strain>
    </source>
</reference>
<dbReference type="STRING" id="28094.SAMN06295900_105235"/>
<accession>A0A1X7EDH1</accession>
<dbReference type="EC" id="2.7.13.3" evidence="3"/>
<feature type="region of interest" description="Disordered" evidence="10">
    <location>
        <begin position="363"/>
        <end position="396"/>
    </location>
</feature>
<dbReference type="EMBL" id="FXAH01000005">
    <property type="protein sequence ID" value="SMF31985.1"/>
    <property type="molecule type" value="Genomic_DNA"/>
</dbReference>
<dbReference type="InterPro" id="IPR036097">
    <property type="entry name" value="HisK_dim/P_sf"/>
</dbReference>
<dbReference type="SUPFAM" id="SSF47384">
    <property type="entry name" value="Homodimeric domain of signal transducing histidine kinase"/>
    <property type="match status" value="1"/>
</dbReference>
<keyword evidence="9" id="KW-0472">Membrane</keyword>
<dbReference type="Pfam" id="PF02518">
    <property type="entry name" value="HATPase_c"/>
    <property type="match status" value="1"/>
</dbReference>
<keyword evidence="13" id="KW-1185">Reference proteome</keyword>
<dbReference type="PROSITE" id="PS50109">
    <property type="entry name" value="HIS_KIN"/>
    <property type="match status" value="1"/>
</dbReference>
<evidence type="ECO:0000256" key="6">
    <source>
        <dbReference type="ARBA" id="ARBA00022692"/>
    </source>
</evidence>
<evidence type="ECO:0000259" key="11">
    <source>
        <dbReference type="PROSITE" id="PS50109"/>
    </source>
</evidence>
<evidence type="ECO:0000256" key="1">
    <source>
        <dbReference type="ARBA" id="ARBA00000085"/>
    </source>
</evidence>
<evidence type="ECO:0000313" key="12">
    <source>
        <dbReference type="EMBL" id="SMF31985.1"/>
    </source>
</evidence>
<comment type="catalytic activity">
    <reaction evidence="1">
        <text>ATP + protein L-histidine = ADP + protein N-phospho-L-histidine.</text>
        <dbReference type="EC" id="2.7.13.3"/>
    </reaction>
</comment>
<dbReference type="SMART" id="SM00387">
    <property type="entry name" value="HATPase_c"/>
    <property type="match status" value="1"/>
</dbReference>
<gene>
    <name evidence="12" type="ORF">SAMN06295900_105235</name>
</gene>
<proteinExistence type="predicted"/>
<sequence length="396" mass="42930">MASISTMAGSDVRPAMADCVPSATEWGQMLLDEQPLGAIAVDARLAILFATPAAARLLGRSIDVGTPLGPLLDECLRREETIDEGADAADTLRHDLEQGVEFQADGRWLWARLDRTRPGSRAAAVLWLFDMTDLRRALDHRTESLRFLSHDLRSPQNSIVALTQLHEHDPQAFEDCGGMQRIAELARYALSLGDQYIFTSVAGALRHRDFVRFDLRAAVRSLIPKLEVAAVYRNVALRLWLAEGPAVWVSGVQVFVMRALQNLIDNAIQASRAGGRVTVSLKIVKEDAVIIVCDEAGGLPGLSHGCPMTNFDALSPKSAGGYGIGLKLAARIVMLHGGALHAQINREAGTDFVLRLPRLVLQTSTRSSPDGRRTGPSAGAPTPQGQSPRQRRFTPG</sequence>
<dbReference type="InterPro" id="IPR005467">
    <property type="entry name" value="His_kinase_dom"/>
</dbReference>
<evidence type="ECO:0000256" key="8">
    <source>
        <dbReference type="ARBA" id="ARBA00022989"/>
    </source>
</evidence>
<keyword evidence="5" id="KW-0808">Transferase</keyword>
<comment type="subcellular location">
    <subcellularLocation>
        <location evidence="2">Membrane</location>
    </subcellularLocation>
</comment>
<feature type="domain" description="Histidine kinase" evidence="11">
    <location>
        <begin position="147"/>
        <end position="360"/>
    </location>
</feature>
<dbReference type="GO" id="GO:0000155">
    <property type="term" value="F:phosphorelay sensor kinase activity"/>
    <property type="evidence" value="ECO:0007669"/>
    <property type="project" value="InterPro"/>
</dbReference>
<dbReference type="InterPro" id="IPR035965">
    <property type="entry name" value="PAS-like_dom_sf"/>
</dbReference>
<dbReference type="SUPFAM" id="SSF55785">
    <property type="entry name" value="PYP-like sensor domain (PAS domain)"/>
    <property type="match status" value="1"/>
</dbReference>
<dbReference type="Gene3D" id="3.30.565.10">
    <property type="entry name" value="Histidine kinase-like ATPase, C-terminal domain"/>
    <property type="match status" value="1"/>
</dbReference>
<dbReference type="OrthoDB" id="9757990at2"/>
<dbReference type="InterPro" id="IPR050428">
    <property type="entry name" value="TCS_sensor_his_kinase"/>
</dbReference>
<dbReference type="Proteomes" id="UP000192911">
    <property type="component" value="Unassembled WGS sequence"/>
</dbReference>
<dbReference type="CDD" id="cd00130">
    <property type="entry name" value="PAS"/>
    <property type="match status" value="1"/>
</dbReference>
<dbReference type="PANTHER" id="PTHR45436">
    <property type="entry name" value="SENSOR HISTIDINE KINASE YKOH"/>
    <property type="match status" value="1"/>
</dbReference>
<dbReference type="InterPro" id="IPR036890">
    <property type="entry name" value="HATPase_C_sf"/>
</dbReference>
<dbReference type="PANTHER" id="PTHR45436:SF5">
    <property type="entry name" value="SENSOR HISTIDINE KINASE TRCS"/>
    <property type="match status" value="1"/>
</dbReference>
<evidence type="ECO:0000256" key="9">
    <source>
        <dbReference type="ARBA" id="ARBA00023136"/>
    </source>
</evidence>
<keyword evidence="6" id="KW-0812">Transmembrane</keyword>
<dbReference type="SUPFAM" id="SSF55874">
    <property type="entry name" value="ATPase domain of HSP90 chaperone/DNA topoisomerase II/histidine kinase"/>
    <property type="match status" value="1"/>
</dbReference>
<dbReference type="InterPro" id="IPR000014">
    <property type="entry name" value="PAS"/>
</dbReference>
<organism evidence="12 13">
    <name type="scientific">Trinickia caryophylli</name>
    <name type="common">Paraburkholderia caryophylli</name>
    <dbReference type="NCBI Taxonomy" id="28094"/>
    <lineage>
        <taxon>Bacteria</taxon>
        <taxon>Pseudomonadati</taxon>
        <taxon>Pseudomonadota</taxon>
        <taxon>Betaproteobacteria</taxon>
        <taxon>Burkholderiales</taxon>
        <taxon>Burkholderiaceae</taxon>
        <taxon>Trinickia</taxon>
    </lineage>
</organism>